<dbReference type="InterPro" id="IPR002182">
    <property type="entry name" value="NB-ARC"/>
</dbReference>
<dbReference type="SMART" id="SM00028">
    <property type="entry name" value="TPR"/>
    <property type="match status" value="6"/>
</dbReference>
<dbReference type="Proteomes" id="UP000799538">
    <property type="component" value="Unassembled WGS sequence"/>
</dbReference>
<dbReference type="Gene3D" id="3.40.50.300">
    <property type="entry name" value="P-loop containing nucleotide triphosphate hydrolases"/>
    <property type="match status" value="1"/>
</dbReference>
<feature type="domain" description="Nucleoside phosphorylase" evidence="3">
    <location>
        <begin position="14"/>
        <end position="155"/>
    </location>
</feature>
<evidence type="ECO:0000313" key="5">
    <source>
        <dbReference type="Proteomes" id="UP000799538"/>
    </source>
</evidence>
<dbReference type="InterPro" id="IPR035994">
    <property type="entry name" value="Nucleoside_phosphorylase_sf"/>
</dbReference>
<sequence>MPPLKSPDPKAFQLAIICALPLEADAVLRTFDQVYDSAHAVQGDNNTYTCGLVSGHHAVVVHMPGMGTVTAASVTAKLSISYPSISLVVVAGVCGGVPYDKSESRQIFLGDLIISTSIVQYDHGRQHPAGFQRHRHVDQVLGRPDTRLRGLVSKLRASHLRTDMETAMASNLQLLQNDQHGASWPAVEDDLLFDSAHLHKHHSSSQVKVTCATCASSVSSICQDAPFLTCASLHCSEGANQTRSQREATSVSTPVSRRPSVHFGAIGSSSVLMRSGADRDVLAAEDGIIAWEMEGAGAWDNVTSCIIIKGVCDYADSHKNKRWQPYAATVSACGINAFLKYWTASQTAVQALETTSKSQDSAVFVNNAQRDQHSNSGGQHWMVPRPASAIFTGREDVVSSIISILRDHLRESFPSSPCRVLLYGMAGIGKSEICLQIANKLRQSFWGIFWVDVSSHERAKADYQAVATRIGKPSDTIAGVLTELDNERRPWLLILDNADDAMQDYQIYLPTGYNGCTMITSRLRDPQRLAATDNIPELQELSVEAGEQLLFTTAGITSSDREAQESDAQTICAALGHHPLAIMQAGFYIALEGCPLARYFATIGRRPSRVIQQTPEQGTSNYQNVYLSFENTLKQLLSSCDGDQQLLEDLLSTLALFSTASIPIQIFRDAHTVASRVYQSSSQSQNVQHLTAWHAETLLALLTTTDAAPWRASDTVTRNSSRITLSRKGAKLQTTSPPRYDGQRIRETVAALSSSSFLTRNFKVDSPSVPLHTLVRYWLNSRLSKKDKHDAWIRAACLVASTCTTEGDLDTWTNLEIELKSHAEALLSRKVDFIFYRQAPELVVCLVYRLLRIILSDNHRNEDSYTKLIEQALDKIGRKPDRASLNHWRLYRMLAEEYSKDGRHKESVTTWLSIVSCLEGKSSSDTDHHADGLVQAQVSLARAYRRYGAPERSSSLLETVVKRQSRSKRPNDARILDLQRDLAVSYMEAGHSSRGIALMLLVVAELRSKYRPNHPGFLNAQLELGKAYIDVGRTAEAVEVLGAVAKFRNPTKDKGRAIEDDSYYHLARALLQIKRPAEAIKLLKRIQTERSMDISHPNTSAILVSGELAKCYNDVGQPEEACKLFTDILDAQHNLTQPIASHVEQLQDDAIDTFLQNSTILRVLPLAIKLLERRLSTALQQQRGNTNMIARTRYKLAEAYRLDSQNSQAVRLYKNILEADADLDSPDPEHTLKCRYGLGRCLVAQGQLASAKEAIPHLRHYIRKLEDGAILDSGSEHVDALYDLCEAYHLAKRFRDAVNAIEEAVDRDPPSIYAASPQRVEMFKETISGLIARGYTGRAADLLARCLNTALPGNDHVKEPNVAKEAVSAYRARVKQSITGLKQLFMDQVAAQHDAHSQSTSSDLDESDG</sequence>
<dbReference type="SUPFAM" id="SSF48452">
    <property type="entry name" value="TPR-like"/>
    <property type="match status" value="1"/>
</dbReference>
<dbReference type="PANTHER" id="PTHR46082">
    <property type="entry name" value="ATP/GTP-BINDING PROTEIN-RELATED"/>
    <property type="match status" value="1"/>
</dbReference>
<dbReference type="OrthoDB" id="20872at2759"/>
<evidence type="ECO:0000313" key="4">
    <source>
        <dbReference type="EMBL" id="KAF2227631.1"/>
    </source>
</evidence>
<dbReference type="GO" id="GO:0009116">
    <property type="term" value="P:nucleoside metabolic process"/>
    <property type="evidence" value="ECO:0007669"/>
    <property type="project" value="InterPro"/>
</dbReference>
<feature type="domain" description="NB-ARC" evidence="2">
    <location>
        <begin position="419"/>
        <end position="546"/>
    </location>
</feature>
<dbReference type="InterPro" id="IPR019734">
    <property type="entry name" value="TPR_rpt"/>
</dbReference>
<evidence type="ECO:0008006" key="6">
    <source>
        <dbReference type="Google" id="ProtNLM"/>
    </source>
</evidence>
<keyword evidence="1" id="KW-0802">TPR repeat</keyword>
<dbReference type="EMBL" id="ML992501">
    <property type="protein sequence ID" value="KAF2227631.1"/>
    <property type="molecule type" value="Genomic_DNA"/>
</dbReference>
<feature type="repeat" description="TPR" evidence="1">
    <location>
        <begin position="1278"/>
        <end position="1311"/>
    </location>
</feature>
<dbReference type="InterPro" id="IPR027417">
    <property type="entry name" value="P-loop_NTPase"/>
</dbReference>
<dbReference type="PROSITE" id="PS50005">
    <property type="entry name" value="TPR"/>
    <property type="match status" value="1"/>
</dbReference>
<dbReference type="GO" id="GO:0003824">
    <property type="term" value="F:catalytic activity"/>
    <property type="evidence" value="ECO:0007669"/>
    <property type="project" value="InterPro"/>
</dbReference>
<dbReference type="InterPro" id="IPR000845">
    <property type="entry name" value="Nucleoside_phosphorylase_d"/>
</dbReference>
<evidence type="ECO:0000259" key="3">
    <source>
        <dbReference type="Pfam" id="PF01048"/>
    </source>
</evidence>
<dbReference type="PANTHER" id="PTHR46082:SF6">
    <property type="entry name" value="AAA+ ATPASE DOMAIN-CONTAINING PROTEIN-RELATED"/>
    <property type="match status" value="1"/>
</dbReference>
<dbReference type="Gene3D" id="3.40.50.1580">
    <property type="entry name" value="Nucleoside phosphorylase domain"/>
    <property type="match status" value="1"/>
</dbReference>
<dbReference type="Pfam" id="PF13432">
    <property type="entry name" value="TPR_16"/>
    <property type="match status" value="1"/>
</dbReference>
<proteinExistence type="predicted"/>
<gene>
    <name evidence="4" type="ORF">BDZ85DRAFT_5695</name>
</gene>
<dbReference type="InterPro" id="IPR053137">
    <property type="entry name" value="NLR-like"/>
</dbReference>
<dbReference type="Pfam" id="PF01048">
    <property type="entry name" value="PNP_UDP_1"/>
    <property type="match status" value="1"/>
</dbReference>
<accession>A0A6A6GPK6</accession>
<organism evidence="4 5">
    <name type="scientific">Elsinoe ampelina</name>
    <dbReference type="NCBI Taxonomy" id="302913"/>
    <lineage>
        <taxon>Eukaryota</taxon>
        <taxon>Fungi</taxon>
        <taxon>Dikarya</taxon>
        <taxon>Ascomycota</taxon>
        <taxon>Pezizomycotina</taxon>
        <taxon>Dothideomycetes</taxon>
        <taxon>Dothideomycetidae</taxon>
        <taxon>Myriangiales</taxon>
        <taxon>Elsinoaceae</taxon>
        <taxon>Elsinoe</taxon>
    </lineage>
</organism>
<dbReference type="InterPro" id="IPR011990">
    <property type="entry name" value="TPR-like_helical_dom_sf"/>
</dbReference>
<evidence type="ECO:0000259" key="2">
    <source>
        <dbReference type="Pfam" id="PF00931"/>
    </source>
</evidence>
<dbReference type="SUPFAM" id="SSF52540">
    <property type="entry name" value="P-loop containing nucleoside triphosphate hydrolases"/>
    <property type="match status" value="1"/>
</dbReference>
<dbReference type="SUPFAM" id="SSF53167">
    <property type="entry name" value="Purine and uridine phosphorylases"/>
    <property type="match status" value="1"/>
</dbReference>
<reference evidence="5" key="1">
    <citation type="journal article" date="2020" name="Stud. Mycol.">
        <title>101 Dothideomycetes genomes: A test case for predicting lifestyles and emergence of pathogens.</title>
        <authorList>
            <person name="Haridas S."/>
            <person name="Albert R."/>
            <person name="Binder M."/>
            <person name="Bloem J."/>
            <person name="LaButti K."/>
            <person name="Salamov A."/>
            <person name="Andreopoulos B."/>
            <person name="Baker S."/>
            <person name="Barry K."/>
            <person name="Bills G."/>
            <person name="Bluhm B."/>
            <person name="Cannon C."/>
            <person name="Castanera R."/>
            <person name="Culley D."/>
            <person name="Daum C."/>
            <person name="Ezra D."/>
            <person name="Gonzalez J."/>
            <person name="Henrissat B."/>
            <person name="Kuo A."/>
            <person name="Liang C."/>
            <person name="Lipzen A."/>
            <person name="Lutzoni F."/>
            <person name="Magnuson J."/>
            <person name="Mondo S."/>
            <person name="Nolan M."/>
            <person name="Ohm R."/>
            <person name="Pangilinan J."/>
            <person name="Park H.-J."/>
            <person name="Ramirez L."/>
            <person name="Alfaro M."/>
            <person name="Sun H."/>
            <person name="Tritt A."/>
            <person name="Yoshinaga Y."/>
            <person name="Zwiers L.-H."/>
            <person name="Turgeon B."/>
            <person name="Goodwin S."/>
            <person name="Spatafora J."/>
            <person name="Crous P."/>
            <person name="Grigoriev I."/>
        </authorList>
    </citation>
    <scope>NUCLEOTIDE SEQUENCE [LARGE SCALE GENOMIC DNA]</scope>
    <source>
        <strain evidence="5">CECT 20119</strain>
    </source>
</reference>
<keyword evidence="5" id="KW-1185">Reference proteome</keyword>
<protein>
    <recommendedName>
        <fullName evidence="6">Nucleoside phosphorylase domain-containing protein</fullName>
    </recommendedName>
</protein>
<dbReference type="Gene3D" id="1.25.40.10">
    <property type="entry name" value="Tetratricopeptide repeat domain"/>
    <property type="match status" value="2"/>
</dbReference>
<name>A0A6A6GPK6_9PEZI</name>
<dbReference type="Pfam" id="PF00931">
    <property type="entry name" value="NB-ARC"/>
    <property type="match status" value="1"/>
</dbReference>
<dbReference type="GO" id="GO:0043531">
    <property type="term" value="F:ADP binding"/>
    <property type="evidence" value="ECO:0007669"/>
    <property type="project" value="InterPro"/>
</dbReference>
<evidence type="ECO:0000256" key="1">
    <source>
        <dbReference type="PROSITE-ProRule" id="PRU00339"/>
    </source>
</evidence>